<dbReference type="Pfam" id="PF00563">
    <property type="entry name" value="EAL"/>
    <property type="match status" value="1"/>
</dbReference>
<dbReference type="AlphaFoldDB" id="A0A419SNM2"/>
<accession>A0A419SNM2</accession>
<evidence type="ECO:0000259" key="1">
    <source>
        <dbReference type="PROSITE" id="PS50883"/>
    </source>
</evidence>
<dbReference type="SMART" id="SM00267">
    <property type="entry name" value="GGDEF"/>
    <property type="match status" value="1"/>
</dbReference>
<name>A0A419SNM2_9BACL</name>
<dbReference type="InterPro" id="IPR043128">
    <property type="entry name" value="Rev_trsase/Diguanyl_cyclase"/>
</dbReference>
<dbReference type="Gene3D" id="3.20.20.450">
    <property type="entry name" value="EAL domain"/>
    <property type="match status" value="1"/>
</dbReference>
<dbReference type="EMBL" id="MCHY01000006">
    <property type="protein sequence ID" value="RKD25904.1"/>
    <property type="molecule type" value="Genomic_DNA"/>
</dbReference>
<dbReference type="PROSITE" id="PS50883">
    <property type="entry name" value="EAL"/>
    <property type="match status" value="1"/>
</dbReference>
<protein>
    <recommendedName>
        <fullName evidence="1">EAL domain-containing protein</fullName>
    </recommendedName>
</protein>
<dbReference type="CDD" id="cd01948">
    <property type="entry name" value="EAL"/>
    <property type="match status" value="1"/>
</dbReference>
<dbReference type="InterPro" id="IPR000160">
    <property type="entry name" value="GGDEF_dom"/>
</dbReference>
<comment type="caution">
    <text evidence="2">The sequence shown here is derived from an EMBL/GenBank/DDBJ whole genome shotgun (WGS) entry which is preliminary data.</text>
</comment>
<dbReference type="SMART" id="SM00052">
    <property type="entry name" value="EAL"/>
    <property type="match status" value="1"/>
</dbReference>
<dbReference type="RefSeq" id="WP_120188583.1">
    <property type="nucleotide sequence ID" value="NZ_MCHY01000006.1"/>
</dbReference>
<dbReference type="Gene3D" id="3.30.70.270">
    <property type="match status" value="1"/>
</dbReference>
<dbReference type="InterPro" id="IPR035919">
    <property type="entry name" value="EAL_sf"/>
</dbReference>
<proteinExistence type="predicted"/>
<feature type="domain" description="EAL" evidence="1">
    <location>
        <begin position="85"/>
        <end position="190"/>
    </location>
</feature>
<dbReference type="InterPro" id="IPR052155">
    <property type="entry name" value="Biofilm_reg_signaling"/>
</dbReference>
<reference evidence="2 3" key="1">
    <citation type="submission" date="2016-08" db="EMBL/GenBank/DDBJ databases">
        <title>Novel Firmicute Genomes.</title>
        <authorList>
            <person name="Poppleton D.I."/>
            <person name="Gribaldo S."/>
        </authorList>
    </citation>
    <scope>NUCLEOTIDE SEQUENCE [LARGE SCALE GENOMIC DNA]</scope>
    <source>
        <strain evidence="2 3">RAOx-1</strain>
    </source>
</reference>
<keyword evidence="3" id="KW-1185">Reference proteome</keyword>
<dbReference type="PANTHER" id="PTHR44757:SF2">
    <property type="entry name" value="BIOFILM ARCHITECTURE MAINTENANCE PROTEIN MBAA"/>
    <property type="match status" value="1"/>
</dbReference>
<dbReference type="Pfam" id="PF00990">
    <property type="entry name" value="GGDEF"/>
    <property type="match status" value="1"/>
</dbReference>
<dbReference type="OrthoDB" id="9759607at2"/>
<dbReference type="InterPro" id="IPR001633">
    <property type="entry name" value="EAL_dom"/>
</dbReference>
<evidence type="ECO:0000313" key="2">
    <source>
        <dbReference type="EMBL" id="RKD25904.1"/>
    </source>
</evidence>
<dbReference type="SUPFAM" id="SSF141868">
    <property type="entry name" value="EAL domain-like"/>
    <property type="match status" value="1"/>
</dbReference>
<gene>
    <name evidence="2" type="ORF">BEP19_02960</name>
</gene>
<organism evidence="2 3">
    <name type="scientific">Ammoniphilus oxalaticus</name>
    <dbReference type="NCBI Taxonomy" id="66863"/>
    <lineage>
        <taxon>Bacteria</taxon>
        <taxon>Bacillati</taxon>
        <taxon>Bacillota</taxon>
        <taxon>Bacilli</taxon>
        <taxon>Bacillales</taxon>
        <taxon>Paenibacillaceae</taxon>
        <taxon>Aneurinibacillus group</taxon>
        <taxon>Ammoniphilus</taxon>
    </lineage>
</organism>
<dbReference type="NCBIfam" id="TIGR00254">
    <property type="entry name" value="GGDEF"/>
    <property type="match status" value="1"/>
</dbReference>
<dbReference type="SUPFAM" id="SSF55073">
    <property type="entry name" value="Nucleotide cyclase"/>
    <property type="match status" value="1"/>
</dbReference>
<dbReference type="PANTHER" id="PTHR44757">
    <property type="entry name" value="DIGUANYLATE CYCLASE DGCP"/>
    <property type="match status" value="1"/>
</dbReference>
<evidence type="ECO:0000313" key="3">
    <source>
        <dbReference type="Proteomes" id="UP000284219"/>
    </source>
</evidence>
<dbReference type="InterPro" id="IPR029787">
    <property type="entry name" value="Nucleotide_cyclase"/>
</dbReference>
<dbReference type="CDD" id="cd01949">
    <property type="entry name" value="GGDEF"/>
    <property type="match status" value="1"/>
</dbReference>
<dbReference type="Proteomes" id="UP000284219">
    <property type="component" value="Unassembled WGS sequence"/>
</dbReference>
<sequence length="190" mass="22482">MDQLWRQAYYDPLTELHNRACFQKDLTHYLKKAKVEQTKLGVLLLDLDHFKKINDRLGHDMGDLLLIKNRFEFFTAELDRDNKRKALIESEMNRVLLDDQFMLYYQPKVNLWTREFIGVEALLRWEHPELGFLSPSEFFPIAEETGRIVLIGEWVMRAACQQMKEWIDQGKKPLTIAVNVSLVNVNIMLL</sequence>